<evidence type="ECO:0000256" key="1">
    <source>
        <dbReference type="SAM" id="Coils"/>
    </source>
</evidence>
<keyword evidence="1" id="KW-0175">Coiled coil</keyword>
<evidence type="ECO:0008006" key="5">
    <source>
        <dbReference type="Google" id="ProtNLM"/>
    </source>
</evidence>
<reference evidence="3" key="2">
    <citation type="submission" date="2015-06" db="UniProtKB">
        <authorList>
            <consortium name="EnsemblProtists"/>
        </authorList>
    </citation>
    <scope>IDENTIFICATION</scope>
    <source>
        <strain evidence="3">Pr102</strain>
    </source>
</reference>
<evidence type="ECO:0000313" key="4">
    <source>
        <dbReference type="Proteomes" id="UP000005238"/>
    </source>
</evidence>
<proteinExistence type="predicted"/>
<feature type="region of interest" description="Disordered" evidence="2">
    <location>
        <begin position="166"/>
        <end position="191"/>
    </location>
</feature>
<dbReference type="STRING" id="164328.H3GVI9"/>
<dbReference type="eggNOG" id="ENOG502RGFU">
    <property type="taxonomic scope" value="Eukaryota"/>
</dbReference>
<dbReference type="EnsemblProtists" id="Phyra81370">
    <property type="protein sequence ID" value="Phyra81370"/>
    <property type="gene ID" value="Phyra81370"/>
</dbReference>
<reference evidence="4" key="1">
    <citation type="journal article" date="2006" name="Science">
        <title>Phytophthora genome sequences uncover evolutionary origins and mechanisms of pathogenesis.</title>
        <authorList>
            <person name="Tyler B.M."/>
            <person name="Tripathy S."/>
            <person name="Zhang X."/>
            <person name="Dehal P."/>
            <person name="Jiang R.H."/>
            <person name="Aerts A."/>
            <person name="Arredondo F.D."/>
            <person name="Baxter L."/>
            <person name="Bensasson D."/>
            <person name="Beynon J.L."/>
            <person name="Chapman J."/>
            <person name="Damasceno C.M."/>
            <person name="Dorrance A.E."/>
            <person name="Dou D."/>
            <person name="Dickerman A.W."/>
            <person name="Dubchak I.L."/>
            <person name="Garbelotto M."/>
            <person name="Gijzen M."/>
            <person name="Gordon S.G."/>
            <person name="Govers F."/>
            <person name="Grunwald N.J."/>
            <person name="Huang W."/>
            <person name="Ivors K.L."/>
            <person name="Jones R.W."/>
            <person name="Kamoun S."/>
            <person name="Krampis K."/>
            <person name="Lamour K.H."/>
            <person name="Lee M.K."/>
            <person name="McDonald W.H."/>
            <person name="Medina M."/>
            <person name="Meijer H.J."/>
            <person name="Nordberg E.K."/>
            <person name="Maclean D.J."/>
            <person name="Ospina-Giraldo M.D."/>
            <person name="Morris P.F."/>
            <person name="Phuntumart V."/>
            <person name="Putnam N.H."/>
            <person name="Rash S."/>
            <person name="Rose J.K."/>
            <person name="Sakihama Y."/>
            <person name="Salamov A.A."/>
            <person name="Savidor A."/>
            <person name="Scheuring C.F."/>
            <person name="Smith B.M."/>
            <person name="Sobral B.W."/>
            <person name="Terry A."/>
            <person name="Torto-Alalibo T.A."/>
            <person name="Win J."/>
            <person name="Xu Z."/>
            <person name="Zhang H."/>
            <person name="Grigoriev I.V."/>
            <person name="Rokhsar D.S."/>
            <person name="Boore J.L."/>
        </authorList>
    </citation>
    <scope>NUCLEOTIDE SEQUENCE [LARGE SCALE GENOMIC DNA]</scope>
    <source>
        <strain evidence="4">Pr102</strain>
    </source>
</reference>
<dbReference type="EMBL" id="DS566056">
    <property type="status" value="NOT_ANNOTATED_CDS"/>
    <property type="molecule type" value="Genomic_DNA"/>
</dbReference>
<dbReference type="VEuPathDB" id="FungiDB:KRP23_3984"/>
<feature type="region of interest" description="Disordered" evidence="2">
    <location>
        <begin position="1"/>
        <end position="106"/>
    </location>
</feature>
<keyword evidence="4" id="KW-1185">Reference proteome</keyword>
<dbReference type="AlphaFoldDB" id="H3GVI9"/>
<accession>H3GVI9</accession>
<evidence type="ECO:0000313" key="3">
    <source>
        <dbReference type="EnsemblProtists" id="Phyra81370"/>
    </source>
</evidence>
<sequence>MGEDDDTFEAEVNAVLGPPPDNDPAPDAAGGTSGAEEAESCGSGAAESDPDDPEADGSGSEAVTNGLESDTAPEDNPLTPDAITQCAHRSDATEPSSRATGAIVTASGVIDVRLAADFTLSDDEETNEADEREENENRSLNVVSNRLGGQDLRVVRDNMEALTQSFLNENGKRSPAESAKNDNSASFAKSKRIRMQQRLDDMQKNMDDAESRRSSSTGEMMKLLMFFQKDSERRAEAEERRRRMERDEHLEAVRRERAEREQVRREEAEAAEKTRLQEVQIVRENREEQRRLDADRESRLEREREENRRQFEERLALERSEARQRHEQMLMLLSTLQKK</sequence>
<evidence type="ECO:0000256" key="2">
    <source>
        <dbReference type="SAM" id="MobiDB-lite"/>
    </source>
</evidence>
<dbReference type="HOGENOM" id="CLU_820089_0_0_1"/>
<name>H3GVI9_PHYRM</name>
<dbReference type="InParanoid" id="H3GVI9"/>
<protein>
    <recommendedName>
        <fullName evidence="5">Pinin/SDK/MemA protein domain-containing protein</fullName>
    </recommendedName>
</protein>
<dbReference type="OMA" id="FAPAIHI"/>
<dbReference type="Proteomes" id="UP000005238">
    <property type="component" value="Unassembled WGS sequence"/>
</dbReference>
<organism evidence="3 4">
    <name type="scientific">Phytophthora ramorum</name>
    <name type="common">Sudden oak death agent</name>
    <dbReference type="NCBI Taxonomy" id="164328"/>
    <lineage>
        <taxon>Eukaryota</taxon>
        <taxon>Sar</taxon>
        <taxon>Stramenopiles</taxon>
        <taxon>Oomycota</taxon>
        <taxon>Peronosporomycetes</taxon>
        <taxon>Peronosporales</taxon>
        <taxon>Peronosporaceae</taxon>
        <taxon>Phytophthora</taxon>
    </lineage>
</organism>
<feature type="region of interest" description="Disordered" evidence="2">
    <location>
        <begin position="287"/>
        <end position="311"/>
    </location>
</feature>
<feature type="coiled-coil region" evidence="1">
    <location>
        <begin position="192"/>
        <end position="273"/>
    </location>
</feature>